<dbReference type="EMBL" id="LLXI01000112">
    <property type="protein sequence ID" value="PKY40666.1"/>
    <property type="molecule type" value="Genomic_DNA"/>
</dbReference>
<dbReference type="Proteomes" id="UP000234323">
    <property type="component" value="Unassembled WGS sequence"/>
</dbReference>
<evidence type="ECO:0000313" key="1">
    <source>
        <dbReference type="EMBL" id="PKY40666.1"/>
    </source>
</evidence>
<reference evidence="1 2" key="1">
    <citation type="submission" date="2015-10" db="EMBL/GenBank/DDBJ databases">
        <title>Genome analyses suggest a sexual origin of heterokaryosis in a supposedly ancient asexual fungus.</title>
        <authorList>
            <person name="Ropars J."/>
            <person name="Sedzielewska K."/>
            <person name="Noel J."/>
            <person name="Charron P."/>
            <person name="Farinelli L."/>
            <person name="Marton T."/>
            <person name="Kruger M."/>
            <person name="Pelin A."/>
            <person name="Brachmann A."/>
            <person name="Corradi N."/>
        </authorList>
    </citation>
    <scope>NUCLEOTIDE SEQUENCE [LARGE SCALE GENOMIC DNA]</scope>
    <source>
        <strain evidence="1 2">A4</strain>
    </source>
</reference>
<comment type="caution">
    <text evidence="1">The sequence shown here is derived from an EMBL/GenBank/DDBJ whole genome shotgun (WGS) entry which is preliminary data.</text>
</comment>
<dbReference type="AlphaFoldDB" id="A0A2I1G243"/>
<proteinExistence type="predicted"/>
<evidence type="ECO:0000313" key="2">
    <source>
        <dbReference type="Proteomes" id="UP000234323"/>
    </source>
</evidence>
<name>A0A2I1G243_9GLOM</name>
<gene>
    <name evidence="1" type="ORF">RhiirA4_454088</name>
</gene>
<protein>
    <submittedName>
        <fullName evidence="1">Uncharacterized protein</fullName>
    </submittedName>
</protein>
<keyword evidence="2" id="KW-1185">Reference proteome</keyword>
<organism evidence="1 2">
    <name type="scientific">Rhizophagus irregularis</name>
    <dbReference type="NCBI Taxonomy" id="588596"/>
    <lineage>
        <taxon>Eukaryota</taxon>
        <taxon>Fungi</taxon>
        <taxon>Fungi incertae sedis</taxon>
        <taxon>Mucoromycota</taxon>
        <taxon>Glomeromycotina</taxon>
        <taxon>Glomeromycetes</taxon>
        <taxon>Glomerales</taxon>
        <taxon>Glomeraceae</taxon>
        <taxon>Rhizophagus</taxon>
    </lineage>
</organism>
<sequence>MANLVLILPSNDAFCVDDNSAQEWENNHDDEKVCSAPGLLTPPAVSFQLVAGITTYSTAGDPIQLKEVQAVVSLAYVLMC</sequence>
<accession>A0A2I1G243</accession>